<evidence type="ECO:0000256" key="6">
    <source>
        <dbReference type="SAM" id="MobiDB-lite"/>
    </source>
</evidence>
<name>A0ABX0BGD6_9MICO</name>
<organism evidence="8 9">
    <name type="scientific">Cellulosimicrobium composti</name>
    <dbReference type="NCBI Taxonomy" id="2672572"/>
    <lineage>
        <taxon>Bacteria</taxon>
        <taxon>Bacillati</taxon>
        <taxon>Actinomycetota</taxon>
        <taxon>Actinomycetes</taxon>
        <taxon>Micrococcales</taxon>
        <taxon>Promicromonosporaceae</taxon>
        <taxon>Cellulosimicrobium</taxon>
    </lineage>
</organism>
<proteinExistence type="predicted"/>
<evidence type="ECO:0000256" key="3">
    <source>
        <dbReference type="ARBA" id="ARBA00023125"/>
    </source>
</evidence>
<dbReference type="InterPro" id="IPR001867">
    <property type="entry name" value="OmpR/PhoB-type_DNA-bd"/>
</dbReference>
<evidence type="ECO:0000256" key="2">
    <source>
        <dbReference type="ARBA" id="ARBA00023015"/>
    </source>
</evidence>
<comment type="caution">
    <text evidence="8">The sequence shown here is derived from an EMBL/GenBank/DDBJ whole genome shotgun (WGS) entry which is preliminary data.</text>
</comment>
<evidence type="ECO:0000256" key="1">
    <source>
        <dbReference type="ARBA" id="ARBA00022553"/>
    </source>
</evidence>
<protein>
    <submittedName>
        <fullName evidence="8">Winged helix family transcriptional regulator</fullName>
    </submittedName>
</protein>
<dbReference type="InterPro" id="IPR039420">
    <property type="entry name" value="WalR-like"/>
</dbReference>
<keyword evidence="2" id="KW-0805">Transcription regulation</keyword>
<accession>A0ABX0BGD6</accession>
<evidence type="ECO:0000313" key="8">
    <source>
        <dbReference type="EMBL" id="NDO90051.1"/>
    </source>
</evidence>
<keyword evidence="4" id="KW-0804">Transcription</keyword>
<dbReference type="PANTHER" id="PTHR48111">
    <property type="entry name" value="REGULATOR OF RPOS"/>
    <property type="match status" value="1"/>
</dbReference>
<keyword evidence="9" id="KW-1185">Reference proteome</keyword>
<dbReference type="SMART" id="SM00862">
    <property type="entry name" value="Trans_reg_C"/>
    <property type="match status" value="1"/>
</dbReference>
<evidence type="ECO:0000259" key="7">
    <source>
        <dbReference type="PROSITE" id="PS51755"/>
    </source>
</evidence>
<dbReference type="InterPro" id="IPR016032">
    <property type="entry name" value="Sig_transdc_resp-reg_C-effctor"/>
</dbReference>
<feature type="DNA-binding region" description="OmpR/PhoB-type" evidence="5">
    <location>
        <begin position="127"/>
        <end position="226"/>
    </location>
</feature>
<keyword evidence="3 5" id="KW-0238">DNA-binding</keyword>
<dbReference type="Pfam" id="PF00486">
    <property type="entry name" value="Trans_reg_C"/>
    <property type="match status" value="1"/>
</dbReference>
<gene>
    <name evidence="8" type="ORF">GYH36_11320</name>
</gene>
<keyword evidence="1" id="KW-0597">Phosphoprotein</keyword>
<dbReference type="PANTHER" id="PTHR48111:SF4">
    <property type="entry name" value="DNA-BINDING DUAL TRANSCRIPTIONAL REGULATOR OMPR"/>
    <property type="match status" value="1"/>
</dbReference>
<feature type="domain" description="OmpR/PhoB-type" evidence="7">
    <location>
        <begin position="127"/>
        <end position="226"/>
    </location>
</feature>
<dbReference type="EMBL" id="JAAFAN010000034">
    <property type="protein sequence ID" value="NDO90051.1"/>
    <property type="molecule type" value="Genomic_DNA"/>
</dbReference>
<reference evidence="8 9" key="1">
    <citation type="journal article" date="2021" name="Arch. Microbiol.">
        <title>Cellulosimicrobium fucosivorans sp. nov., isolated from San Elijo Lagoon, contains a fucose metabolic pathway linked to carotenoid production.</title>
        <authorList>
            <person name="Aviles F.A."/>
            <person name="Kyndt J.A."/>
        </authorList>
    </citation>
    <scope>NUCLEOTIDE SEQUENCE [LARGE SCALE GENOMIC DNA]</scope>
    <source>
        <strain evidence="8 9">SE3</strain>
    </source>
</reference>
<evidence type="ECO:0000256" key="5">
    <source>
        <dbReference type="PROSITE-ProRule" id="PRU01091"/>
    </source>
</evidence>
<dbReference type="InterPro" id="IPR036388">
    <property type="entry name" value="WH-like_DNA-bd_sf"/>
</dbReference>
<dbReference type="Proteomes" id="UP000471672">
    <property type="component" value="Unassembled WGS sequence"/>
</dbReference>
<evidence type="ECO:0000256" key="4">
    <source>
        <dbReference type="ARBA" id="ARBA00023163"/>
    </source>
</evidence>
<feature type="region of interest" description="Disordered" evidence="6">
    <location>
        <begin position="1"/>
        <end position="58"/>
    </location>
</feature>
<dbReference type="RefSeq" id="WP_162289889.1">
    <property type="nucleotide sequence ID" value="NZ_JAAFAN010000034.1"/>
</dbReference>
<dbReference type="SUPFAM" id="SSF46894">
    <property type="entry name" value="C-terminal effector domain of the bipartite response regulators"/>
    <property type="match status" value="1"/>
</dbReference>
<dbReference type="CDD" id="cd00383">
    <property type="entry name" value="trans_reg_C"/>
    <property type="match status" value="1"/>
</dbReference>
<evidence type="ECO:0000313" key="9">
    <source>
        <dbReference type="Proteomes" id="UP000471672"/>
    </source>
</evidence>
<sequence>MTLTATRPARRTAPARAAAPRTAAPQRATTPQRPAAPQRPATPRAAVPARTTAEPVAPRRTPGFVLYVGVDAAEGEQPQAQLVELAEALGELARDWLPSAETYTALALAEPTTATASPVQDIAAFRERLATLSPVPRVVIDPAGRTVTVENRTAHLTFRELELLSYLARTAHRVVTRAELLETVWADHEVAAGSRTIDVHVRRLREKLGLEHVITTVRGLGYRFDPQTPVVLGGTGDAA</sequence>
<dbReference type="Gene3D" id="1.10.10.10">
    <property type="entry name" value="Winged helix-like DNA-binding domain superfamily/Winged helix DNA-binding domain"/>
    <property type="match status" value="1"/>
</dbReference>
<dbReference type="PROSITE" id="PS51755">
    <property type="entry name" value="OMPR_PHOB"/>
    <property type="match status" value="1"/>
</dbReference>